<evidence type="ECO:0000256" key="6">
    <source>
        <dbReference type="PIRSR" id="PIRSR600101-1"/>
    </source>
</evidence>
<keyword evidence="10" id="KW-0812">Transmembrane</keyword>
<dbReference type="GO" id="GO:0036374">
    <property type="term" value="F:glutathione hydrolase activity"/>
    <property type="evidence" value="ECO:0007669"/>
    <property type="project" value="UniProtKB-UniRule"/>
</dbReference>
<comment type="catalytic activity">
    <reaction evidence="5 8">
        <text>an N-terminal (5-L-glutamyl)-[peptide] + an alpha-amino acid = 5-L-glutamyl amino acid + an N-terminal L-alpha-aminoacyl-[peptide]</text>
        <dbReference type="Rhea" id="RHEA:23904"/>
        <dbReference type="Rhea" id="RHEA-COMP:9780"/>
        <dbReference type="Rhea" id="RHEA-COMP:9795"/>
        <dbReference type="ChEBI" id="CHEBI:77644"/>
        <dbReference type="ChEBI" id="CHEBI:78597"/>
        <dbReference type="ChEBI" id="CHEBI:78599"/>
        <dbReference type="ChEBI" id="CHEBI:78608"/>
        <dbReference type="EC" id="2.3.2.2"/>
    </reaction>
</comment>
<feature type="binding site" evidence="7">
    <location>
        <position position="519"/>
    </location>
    <ligand>
        <name>L-glutamate</name>
        <dbReference type="ChEBI" id="CHEBI:29985"/>
    </ligand>
</feature>
<dbReference type="GeneID" id="63793443"/>
<dbReference type="EC" id="3.4.19.13" evidence="8"/>
<dbReference type="InterPro" id="IPR000101">
    <property type="entry name" value="GGT_peptidase"/>
</dbReference>
<protein>
    <recommendedName>
        <fullName evidence="8">Glutathione hydrolase</fullName>
        <ecNumber evidence="8">2.3.2.2</ecNumber>
        <ecNumber evidence="8">3.4.19.13</ecNumber>
    </recommendedName>
    <alternativeName>
        <fullName evidence="8">Gamma-glutamyltransferase</fullName>
    </alternativeName>
    <alternativeName>
        <fullName evidence="8">Gamma-glutamyltranspeptidase</fullName>
    </alternativeName>
</protein>
<evidence type="ECO:0000256" key="7">
    <source>
        <dbReference type="PIRSR" id="PIRSR600101-2"/>
    </source>
</evidence>
<dbReference type="InterPro" id="IPR043137">
    <property type="entry name" value="GGT_ssub_C"/>
</dbReference>
<feature type="binding site" evidence="7">
    <location>
        <begin position="496"/>
        <end position="497"/>
    </location>
    <ligand>
        <name>L-glutamate</name>
        <dbReference type="ChEBI" id="CHEBI:29985"/>
    </ligand>
</feature>
<comment type="catalytic activity">
    <reaction evidence="2 8">
        <text>glutathione + H2O = L-cysteinylglycine + L-glutamate</text>
        <dbReference type="Rhea" id="RHEA:28807"/>
        <dbReference type="ChEBI" id="CHEBI:15377"/>
        <dbReference type="ChEBI" id="CHEBI:29985"/>
        <dbReference type="ChEBI" id="CHEBI:57925"/>
        <dbReference type="ChEBI" id="CHEBI:61694"/>
        <dbReference type="EC" id="3.4.19.13"/>
    </reaction>
</comment>
<feature type="compositionally biased region" description="Basic and acidic residues" evidence="9">
    <location>
        <begin position="820"/>
        <end position="836"/>
    </location>
</feature>
<dbReference type="Gene3D" id="1.10.246.130">
    <property type="match status" value="1"/>
</dbReference>
<evidence type="ECO:0000313" key="11">
    <source>
        <dbReference type="EMBL" id="RAO68215.1"/>
    </source>
</evidence>
<comment type="catalytic activity">
    <reaction evidence="1 8">
        <text>an S-substituted glutathione + H2O = an S-substituted L-cysteinylglycine + L-glutamate</text>
        <dbReference type="Rhea" id="RHEA:59468"/>
        <dbReference type="ChEBI" id="CHEBI:15377"/>
        <dbReference type="ChEBI" id="CHEBI:29985"/>
        <dbReference type="ChEBI" id="CHEBI:90779"/>
        <dbReference type="ChEBI" id="CHEBI:143103"/>
        <dbReference type="EC" id="3.4.19.13"/>
    </reaction>
</comment>
<dbReference type="InterPro" id="IPR043138">
    <property type="entry name" value="GGT_lsub"/>
</dbReference>
<feature type="compositionally biased region" description="Basic and acidic residues" evidence="9">
    <location>
        <begin position="676"/>
        <end position="692"/>
    </location>
</feature>
<dbReference type="SUPFAM" id="SSF56235">
    <property type="entry name" value="N-terminal nucleophile aminohydrolases (Ntn hydrolases)"/>
    <property type="match status" value="1"/>
</dbReference>
<organism evidence="11 12">
    <name type="scientific">Talaromyces amestolkiae</name>
    <dbReference type="NCBI Taxonomy" id="1196081"/>
    <lineage>
        <taxon>Eukaryota</taxon>
        <taxon>Fungi</taxon>
        <taxon>Dikarya</taxon>
        <taxon>Ascomycota</taxon>
        <taxon>Pezizomycotina</taxon>
        <taxon>Eurotiomycetes</taxon>
        <taxon>Eurotiomycetidae</taxon>
        <taxon>Eurotiales</taxon>
        <taxon>Trichocomaceae</taxon>
        <taxon>Talaromyces</taxon>
        <taxon>Talaromyces sect. Talaromyces</taxon>
    </lineage>
</organism>
<dbReference type="STRING" id="1196081.A0A364KXD5"/>
<dbReference type="NCBIfam" id="TIGR00066">
    <property type="entry name" value="g_glut_trans"/>
    <property type="match status" value="1"/>
</dbReference>
<feature type="compositionally biased region" description="Basic residues" evidence="9">
    <location>
        <begin position="1449"/>
        <end position="1459"/>
    </location>
</feature>
<dbReference type="GO" id="GO:0005886">
    <property type="term" value="C:plasma membrane"/>
    <property type="evidence" value="ECO:0007669"/>
    <property type="project" value="TreeGrafter"/>
</dbReference>
<evidence type="ECO:0000256" key="3">
    <source>
        <dbReference type="ARBA" id="ARBA00005115"/>
    </source>
</evidence>
<dbReference type="GO" id="GO:0006751">
    <property type="term" value="P:glutathione catabolic process"/>
    <property type="evidence" value="ECO:0007669"/>
    <property type="project" value="UniProtKB-UniRule"/>
</dbReference>
<comment type="pathway">
    <text evidence="3 8">Sulfur metabolism; glutathione metabolism.</text>
</comment>
<dbReference type="EC" id="2.3.2.2" evidence="8"/>
<dbReference type="GO" id="GO:0103068">
    <property type="term" value="F:leukotriene C4 gamma-glutamyl transferase activity"/>
    <property type="evidence" value="ECO:0007669"/>
    <property type="project" value="UniProtKB-EC"/>
</dbReference>
<evidence type="ECO:0000256" key="2">
    <source>
        <dbReference type="ARBA" id="ARBA00001089"/>
    </source>
</evidence>
<feature type="compositionally biased region" description="Polar residues" evidence="9">
    <location>
        <begin position="900"/>
        <end position="944"/>
    </location>
</feature>
<feature type="region of interest" description="Disordered" evidence="9">
    <location>
        <begin position="658"/>
        <end position="736"/>
    </location>
</feature>
<dbReference type="EMBL" id="MIKG01000007">
    <property type="protein sequence ID" value="RAO68215.1"/>
    <property type="molecule type" value="Genomic_DNA"/>
</dbReference>
<feature type="compositionally biased region" description="Basic and acidic residues" evidence="9">
    <location>
        <begin position="660"/>
        <end position="669"/>
    </location>
</feature>
<feature type="region of interest" description="Disordered" evidence="9">
    <location>
        <begin position="1419"/>
        <end position="1485"/>
    </location>
</feature>
<dbReference type="FunFam" id="3.60.20.40:FF:000001">
    <property type="entry name" value="Gamma-glutamyltranspeptidase 1"/>
    <property type="match status" value="1"/>
</dbReference>
<evidence type="ECO:0000256" key="9">
    <source>
        <dbReference type="SAM" id="MobiDB-lite"/>
    </source>
</evidence>
<evidence type="ECO:0000256" key="8">
    <source>
        <dbReference type="RuleBase" id="RU368068"/>
    </source>
</evidence>
<feature type="region of interest" description="Disordered" evidence="9">
    <location>
        <begin position="1296"/>
        <end position="1316"/>
    </location>
</feature>
<feature type="region of interest" description="Disordered" evidence="9">
    <location>
        <begin position="966"/>
        <end position="989"/>
    </location>
</feature>
<sequence>MAISHGAIASDSEKQLLISPTSECKPKPRRASRVILGAKIAITIAAAILYIFIFFPALRPCILSGPWRATSPAVTITDDSDANFGAVASESSICSTAGIDMLKKGGNAADAMVATVFCVGVIGMYHSGIGGGGFVLVRSPNGIYEHIDFRETAPAAAFQDMFNDNKQASVVGGLASGVPGEIRGLEYLHKKYGSLEWSTLLQPAIRVARDGFSVTADLARAINASLVSNPDLLRTDPSWSLDFAPNGTLLGLGDTIYRKRYADTLAKIANEGPDSFYSGRIAETMIQATQEANGTMTLEDLQRYEVLIRDTKEIDYRGYKITSTSAPSSGTIGLSILKILEGYNDFFQPETKHLSTHRLDEAMRFAYGQRTTFGDPSFLPGLRQHEEDMLNDTVASGIRGRISDFHTQNVSAYNPDGLESLDTPGTSHVSTADRSGLALSLTTTINLFFGNLIMVPETGIIMNNEMNDFSIPGFSNKFGYAPSPSNYIQPGKRPLSSITPMIVENADGSLYFVTGAAGGSRIITATVQSVINVIDRGMSPVQALSEPRLHDQLIPNLAAMEADFDKETIEFMRGRGHNVTELIIGASSTQTHIDTEADYVGLSTTVTVQASSRIMSSNWTTAEELVAQAPLRCVVQPRSMTLSNPPLRLQTMSSKLRNILNDRDLDKGKTMAKSPKSKDRERDVEKDKEKRPSHGKRPGTSTRDRDSTMTSSTSSSHTRTRRSSMPEIDSNTDSAATSFLDSRASLPYPALNKAHSKVALWGKSDPARQAEIPTPDPTDVDHQESRTTSSRNGHRHGTPPSPPLTADQRSSRVGSSAGSKHKDKERDSKVKSRKDPTQSTSSLGRDNEDGSRVSTKSPRSSTPIKVRLRDSPTPHRTSSHRSSKPTSQGSDLPKRAASHISRTSHSIVHSTDNISQYTTDSDATSIAPNQSQAPLRSQVRSPQNRSRKQSPPIEVFIEEDESVINENHSHASPSLPPPPPPPPQMPVAPPRVDYLLQNGGLRYPVPKHLLGAVNTPEQPTQQSTIVQAFEPYHRLLDDYNQVLSKSGSLAVATGYRSVARRLLDRLEAVFARDISSETCQCVMCDGQESDEMTTGVSWGEVLELVSGRRELPIWPPFHMPTPTQDQLAPGEEHIPMQKLDIDVPEEFRDHYVRQSRKTKQAVDKWLLGQTDTNAPEEVDDETLAFAMMTYLDNEQRDIFCTLLGIKSSTPVPRSATPAPRPRPETLIASSLAIQRLYRLAAPARDSETALYMLKNPLIHNVLATLAAISDDEWEILISGRFDGFLRSGAEDAFAPSRSASRAGTPFITPSSRGPTPFQMDPTYRPMSQPYGSSISASYGAPIGLDEDTEIAVLAEIEKDIFQSMEALEDAFEALHCKAEAVRRALRERGAGLSVANQARRGSATNLDARLGTPASMAGSLWESGLDEDDGIDDDMSLAPDDSASNISSNRRRRPKRRSERRTPAPVEEEDEEEDEEYNARRMRRR</sequence>
<dbReference type="Proteomes" id="UP000249363">
    <property type="component" value="Unassembled WGS sequence"/>
</dbReference>
<feature type="compositionally biased region" description="Acidic residues" evidence="9">
    <location>
        <begin position="1466"/>
        <end position="1476"/>
    </location>
</feature>
<comment type="caution">
    <text evidence="11">The sequence shown here is derived from an EMBL/GenBank/DDBJ whole genome shotgun (WGS) entry which is preliminary data.</text>
</comment>
<feature type="region of interest" description="Disordered" evidence="9">
    <location>
        <begin position="762"/>
        <end position="952"/>
    </location>
</feature>
<dbReference type="InterPro" id="IPR029055">
    <property type="entry name" value="Ntn_hydrolases_N"/>
</dbReference>
<gene>
    <name evidence="11" type="ORF">BHQ10_004227</name>
</gene>
<keyword evidence="8" id="KW-0808">Transferase</keyword>
<feature type="compositionally biased region" description="Pro residues" evidence="9">
    <location>
        <begin position="974"/>
        <end position="989"/>
    </location>
</feature>
<feature type="binding site" evidence="7">
    <location>
        <position position="150"/>
    </location>
    <ligand>
        <name>L-glutamate</name>
        <dbReference type="ChEBI" id="CHEBI:29985"/>
    </ligand>
</feature>
<feature type="binding site" evidence="7">
    <location>
        <position position="468"/>
    </location>
    <ligand>
        <name>L-glutamate</name>
        <dbReference type="ChEBI" id="CHEBI:29985"/>
    </ligand>
</feature>
<dbReference type="Gene3D" id="3.60.20.40">
    <property type="match status" value="1"/>
</dbReference>
<comment type="function">
    <text evidence="8">Cleaves the gamma-glutamyl peptide bond of glutathione and glutathione conjugates.</text>
</comment>
<feature type="compositionally biased region" description="Polar residues" evidence="9">
    <location>
        <begin position="852"/>
        <end position="863"/>
    </location>
</feature>
<feature type="binding site" evidence="7">
    <location>
        <begin position="444"/>
        <end position="446"/>
    </location>
    <ligand>
        <name>L-glutamate</name>
        <dbReference type="ChEBI" id="CHEBI:29985"/>
    </ligand>
</feature>
<evidence type="ECO:0000256" key="5">
    <source>
        <dbReference type="ARBA" id="ARBA00047417"/>
    </source>
</evidence>
<keyword evidence="10" id="KW-0472">Membrane</keyword>
<feature type="compositionally biased region" description="Acidic residues" evidence="9">
    <location>
        <begin position="1424"/>
        <end position="1435"/>
    </location>
</feature>
<dbReference type="PANTHER" id="PTHR11686:SF62">
    <property type="entry name" value="GLUTATHIONE HYDROLASE"/>
    <property type="match status" value="1"/>
</dbReference>
<keyword evidence="8" id="KW-0012">Acyltransferase</keyword>
<name>A0A364KXD5_TALAM</name>
<keyword evidence="8" id="KW-0378">Hydrolase</keyword>
<feature type="compositionally biased region" description="Low complexity" evidence="9">
    <location>
        <begin position="708"/>
        <end position="717"/>
    </location>
</feature>
<dbReference type="PRINTS" id="PR01210">
    <property type="entry name" value="GGTRANSPTASE"/>
</dbReference>
<dbReference type="RefSeq" id="XP_040732731.1">
    <property type="nucleotide sequence ID" value="XM_040876570.1"/>
</dbReference>
<evidence type="ECO:0000313" key="12">
    <source>
        <dbReference type="Proteomes" id="UP000249363"/>
    </source>
</evidence>
<keyword evidence="12" id="KW-1185">Reference proteome</keyword>
<dbReference type="Pfam" id="PF01019">
    <property type="entry name" value="G_glu_transpept"/>
    <property type="match status" value="1"/>
</dbReference>
<dbReference type="PANTHER" id="PTHR11686">
    <property type="entry name" value="GAMMA GLUTAMYL TRANSPEPTIDASE"/>
    <property type="match status" value="1"/>
</dbReference>
<accession>A0A364KXD5</accession>
<comment type="similarity">
    <text evidence="4">Belongs to the gamma-glutamyltransferase family.</text>
</comment>
<evidence type="ECO:0000256" key="10">
    <source>
        <dbReference type="SAM" id="Phobius"/>
    </source>
</evidence>
<feature type="active site" description="Nucleophile" evidence="6">
    <location>
        <position position="426"/>
    </location>
</feature>
<feature type="transmembrane region" description="Helical" evidence="10">
    <location>
        <begin position="34"/>
        <end position="58"/>
    </location>
</feature>
<evidence type="ECO:0000256" key="1">
    <source>
        <dbReference type="ARBA" id="ARBA00001049"/>
    </source>
</evidence>
<reference evidence="11 12" key="1">
    <citation type="journal article" date="2017" name="Biotechnol. Biofuels">
        <title>Differential beta-glucosidase expression as a function of carbon source availability in Talaromyces amestolkiae: a genomic and proteomic approach.</title>
        <authorList>
            <person name="de Eugenio L.I."/>
            <person name="Mendez-Liter J.A."/>
            <person name="Nieto-Dominguez M."/>
            <person name="Alonso L."/>
            <person name="Gil-Munoz J."/>
            <person name="Barriuso J."/>
            <person name="Prieto A."/>
            <person name="Martinez M.J."/>
        </authorList>
    </citation>
    <scope>NUCLEOTIDE SEQUENCE [LARGE SCALE GENOMIC DNA]</scope>
    <source>
        <strain evidence="11 12">CIB</strain>
    </source>
</reference>
<dbReference type="OrthoDB" id="5373744at2759"/>
<keyword evidence="10" id="KW-1133">Transmembrane helix</keyword>
<feature type="compositionally biased region" description="Polar residues" evidence="9">
    <location>
        <begin position="807"/>
        <end position="818"/>
    </location>
</feature>
<proteinExistence type="inferred from homology"/>
<evidence type="ECO:0000256" key="4">
    <source>
        <dbReference type="ARBA" id="ARBA00009381"/>
    </source>
</evidence>
<feature type="compositionally biased region" description="Polar residues" evidence="9">
    <location>
        <begin position="1297"/>
        <end position="1313"/>
    </location>
</feature>